<dbReference type="PaxDb" id="3847-GLYMA09G38030.1"/>
<reference evidence="1 2" key="1">
    <citation type="journal article" date="2010" name="Nature">
        <title>Genome sequence of the palaeopolyploid soybean.</title>
        <authorList>
            <person name="Schmutz J."/>
            <person name="Cannon S.B."/>
            <person name="Schlueter J."/>
            <person name="Ma J."/>
            <person name="Mitros T."/>
            <person name="Nelson W."/>
            <person name="Hyten D.L."/>
            <person name="Song Q."/>
            <person name="Thelen J.J."/>
            <person name="Cheng J."/>
            <person name="Xu D."/>
            <person name="Hellsten U."/>
            <person name="May G.D."/>
            <person name="Yu Y."/>
            <person name="Sakurai T."/>
            <person name="Umezawa T."/>
            <person name="Bhattacharyya M.K."/>
            <person name="Sandhu D."/>
            <person name="Valliyodan B."/>
            <person name="Lindquist E."/>
            <person name="Peto M."/>
            <person name="Grant D."/>
            <person name="Shu S."/>
            <person name="Goodstein D."/>
            <person name="Barry K."/>
            <person name="Futrell-Griggs M."/>
            <person name="Abernathy B."/>
            <person name="Du J."/>
            <person name="Tian Z."/>
            <person name="Zhu L."/>
            <person name="Gill N."/>
            <person name="Joshi T."/>
            <person name="Libault M."/>
            <person name="Sethuraman A."/>
            <person name="Zhang X.-C."/>
            <person name="Shinozaki K."/>
            <person name="Nguyen H.T."/>
            <person name="Wing R.A."/>
            <person name="Cregan P."/>
            <person name="Specht J."/>
            <person name="Grimwood J."/>
            <person name="Rokhsar D."/>
            <person name="Stacey G."/>
            <person name="Shoemaker R.C."/>
            <person name="Jackson S.A."/>
        </authorList>
    </citation>
    <scope>NUCLEOTIDE SEQUENCE [LARGE SCALE GENOMIC DNA]</scope>
    <source>
        <strain evidence="2">cv. Williams 82</strain>
        <tissue evidence="1">Callus</tissue>
    </source>
</reference>
<sequence length="51" mass="6027">MMFRVHAYPNSLHALCFSKIPVLLVNNWCRSGFAWFLVFGERLSFLYPFTV</sequence>
<dbReference type="Gramene" id="KRH40213">
    <property type="protein sequence ID" value="KRH40213"/>
    <property type="gene ID" value="GLYMA_09G245100"/>
</dbReference>
<gene>
    <name evidence="1" type="ORF">GLYMA_09G245100</name>
</gene>
<reference evidence="1" key="3">
    <citation type="submission" date="2018-07" db="EMBL/GenBank/DDBJ databases">
        <title>WGS assembly of Glycine max.</title>
        <authorList>
            <person name="Schmutz J."/>
            <person name="Cannon S."/>
            <person name="Schlueter J."/>
            <person name="Ma J."/>
            <person name="Mitros T."/>
            <person name="Nelson W."/>
            <person name="Hyten D."/>
            <person name="Song Q."/>
            <person name="Thelen J."/>
            <person name="Cheng J."/>
            <person name="Xu D."/>
            <person name="Hellsten U."/>
            <person name="May G."/>
            <person name="Yu Y."/>
            <person name="Sakurai T."/>
            <person name="Umezawa T."/>
            <person name="Bhattacharyya M."/>
            <person name="Sandhu D."/>
            <person name="Valliyodan B."/>
            <person name="Lindquist E."/>
            <person name="Peto M."/>
            <person name="Grant D."/>
            <person name="Shu S."/>
            <person name="Goodstein D."/>
            <person name="Barry K."/>
            <person name="Futrell-Griggs M."/>
            <person name="Abernathy B."/>
            <person name="Du J."/>
            <person name="Tian Z."/>
            <person name="Zhu L."/>
            <person name="Gill N."/>
            <person name="Joshi T."/>
            <person name="Libault M."/>
            <person name="Sethuraman A."/>
            <person name="Zhang X."/>
            <person name="Shinozaki K."/>
            <person name="Nguyen H."/>
            <person name="Wing R."/>
            <person name="Cregan P."/>
            <person name="Specht J."/>
            <person name="Grimwood J."/>
            <person name="Rokhsar D."/>
            <person name="Stacey G."/>
            <person name="Shoemaker R."/>
            <person name="Jackson S."/>
        </authorList>
    </citation>
    <scope>NUCLEOTIDE SEQUENCE</scope>
    <source>
        <tissue evidence="1">Callus</tissue>
    </source>
</reference>
<evidence type="ECO:0000313" key="1">
    <source>
        <dbReference type="EMBL" id="KRH40213.1"/>
    </source>
</evidence>
<evidence type="ECO:0000313" key="3">
    <source>
        <dbReference type="Proteomes" id="UP000008827"/>
    </source>
</evidence>
<dbReference type="InParanoid" id="K7LFW2"/>
<keyword evidence="3" id="KW-1185">Reference proteome</keyword>
<evidence type="ECO:0000313" key="2">
    <source>
        <dbReference type="EnsemblPlants" id="KRH40213"/>
    </source>
</evidence>
<name>K7LFW2_SOYBN</name>
<organism evidence="2">
    <name type="scientific">Glycine max</name>
    <name type="common">Soybean</name>
    <name type="synonym">Glycine hispida</name>
    <dbReference type="NCBI Taxonomy" id="3847"/>
    <lineage>
        <taxon>Eukaryota</taxon>
        <taxon>Viridiplantae</taxon>
        <taxon>Streptophyta</taxon>
        <taxon>Embryophyta</taxon>
        <taxon>Tracheophyta</taxon>
        <taxon>Spermatophyta</taxon>
        <taxon>Magnoliopsida</taxon>
        <taxon>eudicotyledons</taxon>
        <taxon>Gunneridae</taxon>
        <taxon>Pentapetalae</taxon>
        <taxon>rosids</taxon>
        <taxon>fabids</taxon>
        <taxon>Fabales</taxon>
        <taxon>Fabaceae</taxon>
        <taxon>Papilionoideae</taxon>
        <taxon>50 kb inversion clade</taxon>
        <taxon>NPAAA clade</taxon>
        <taxon>indigoferoid/millettioid clade</taxon>
        <taxon>Phaseoleae</taxon>
        <taxon>Glycine</taxon>
        <taxon>Glycine subgen. Soja</taxon>
    </lineage>
</organism>
<dbReference type="AlphaFoldDB" id="K7LFW2"/>
<dbReference type="EnsemblPlants" id="KRH40213">
    <property type="protein sequence ID" value="KRH40213"/>
    <property type="gene ID" value="GLYMA_09G245100"/>
</dbReference>
<protein>
    <submittedName>
        <fullName evidence="1 2">Uncharacterized protein</fullName>
    </submittedName>
</protein>
<dbReference type="Proteomes" id="UP000008827">
    <property type="component" value="Chromosome 9"/>
</dbReference>
<dbReference type="EMBL" id="CM000842">
    <property type="protein sequence ID" value="KRH40213.1"/>
    <property type="molecule type" value="Genomic_DNA"/>
</dbReference>
<proteinExistence type="predicted"/>
<dbReference type="HOGENOM" id="CLU_3110286_0_0_1"/>
<accession>K7LFW2</accession>
<reference evidence="2" key="2">
    <citation type="submission" date="2018-02" db="UniProtKB">
        <authorList>
            <consortium name="EnsemblPlants"/>
        </authorList>
    </citation>
    <scope>IDENTIFICATION</scope>
    <source>
        <strain evidence="2">Williams 82</strain>
    </source>
</reference>